<feature type="non-terminal residue" evidence="1">
    <location>
        <position position="83"/>
    </location>
</feature>
<name>A0A812WGB5_SYMPI</name>
<protein>
    <submittedName>
        <fullName evidence="1">HNRNPUL1 protein</fullName>
    </submittedName>
</protein>
<proteinExistence type="predicted"/>
<evidence type="ECO:0000313" key="2">
    <source>
        <dbReference type="Proteomes" id="UP000649617"/>
    </source>
</evidence>
<feature type="non-terminal residue" evidence="1">
    <location>
        <position position="1"/>
    </location>
</feature>
<gene>
    <name evidence="1" type="primary">HNRNPUL1</name>
    <name evidence="1" type="ORF">SPIL2461_LOCUS18704</name>
</gene>
<accession>A0A812WGB5</accession>
<dbReference type="Proteomes" id="UP000649617">
    <property type="component" value="Unassembled WGS sequence"/>
</dbReference>
<dbReference type="InterPro" id="IPR043136">
    <property type="entry name" value="B30.2/SPRY_sf"/>
</dbReference>
<dbReference type="EMBL" id="CAJNIZ010044001">
    <property type="protein sequence ID" value="CAE7675204.1"/>
    <property type="molecule type" value="Genomic_DNA"/>
</dbReference>
<dbReference type="OrthoDB" id="437827at2759"/>
<dbReference type="AlphaFoldDB" id="A0A812WGB5"/>
<keyword evidence="2" id="KW-1185">Reference proteome</keyword>
<organism evidence="1 2">
    <name type="scientific">Symbiodinium pilosum</name>
    <name type="common">Dinoflagellate</name>
    <dbReference type="NCBI Taxonomy" id="2952"/>
    <lineage>
        <taxon>Eukaryota</taxon>
        <taxon>Sar</taxon>
        <taxon>Alveolata</taxon>
        <taxon>Dinophyceae</taxon>
        <taxon>Suessiales</taxon>
        <taxon>Symbiodiniaceae</taxon>
        <taxon>Symbiodinium</taxon>
    </lineage>
</organism>
<comment type="caution">
    <text evidence="1">The sequence shown here is derived from an EMBL/GenBank/DDBJ whole genome shotgun (WGS) entry which is preliminary data.</text>
</comment>
<evidence type="ECO:0000313" key="1">
    <source>
        <dbReference type="EMBL" id="CAE7675204.1"/>
    </source>
</evidence>
<dbReference type="Gene3D" id="2.60.120.920">
    <property type="match status" value="1"/>
</dbReference>
<reference evidence="1" key="1">
    <citation type="submission" date="2021-02" db="EMBL/GenBank/DDBJ databases">
        <authorList>
            <person name="Dougan E. K."/>
            <person name="Rhodes N."/>
            <person name="Thang M."/>
            <person name="Chan C."/>
        </authorList>
    </citation>
    <scope>NUCLEOTIDE SEQUENCE</scope>
</reference>
<sequence>FSTARSSPIMGDNEDSVCFDSDGGLLFNRKRVPLLEAKYGPESTMAVVLNLDQDSPNVNTLTLYRDGQRVADPQLLPESLQGK</sequence>